<keyword evidence="1" id="KW-0812">Transmembrane</keyword>
<accession>A0A0A9GFG8</accession>
<dbReference type="EMBL" id="GBRH01174046">
    <property type="protein sequence ID" value="JAE23850.1"/>
    <property type="molecule type" value="Transcribed_RNA"/>
</dbReference>
<name>A0A0A9GFG8_ARUDO</name>
<organism evidence="2">
    <name type="scientific">Arundo donax</name>
    <name type="common">Giant reed</name>
    <name type="synonym">Donax arundinaceus</name>
    <dbReference type="NCBI Taxonomy" id="35708"/>
    <lineage>
        <taxon>Eukaryota</taxon>
        <taxon>Viridiplantae</taxon>
        <taxon>Streptophyta</taxon>
        <taxon>Embryophyta</taxon>
        <taxon>Tracheophyta</taxon>
        <taxon>Spermatophyta</taxon>
        <taxon>Magnoliopsida</taxon>
        <taxon>Liliopsida</taxon>
        <taxon>Poales</taxon>
        <taxon>Poaceae</taxon>
        <taxon>PACMAD clade</taxon>
        <taxon>Arundinoideae</taxon>
        <taxon>Arundineae</taxon>
        <taxon>Arundo</taxon>
    </lineage>
</organism>
<keyword evidence="1" id="KW-0472">Membrane</keyword>
<protein>
    <submittedName>
        <fullName evidence="2">Uncharacterized protein</fullName>
    </submittedName>
</protein>
<feature type="transmembrane region" description="Helical" evidence="1">
    <location>
        <begin position="39"/>
        <end position="58"/>
    </location>
</feature>
<dbReference type="AlphaFoldDB" id="A0A0A9GFG8"/>
<proteinExistence type="predicted"/>
<sequence>MFEVSTTSRKPPKLALVMHPVLSSFDLSKMRMVDITTPYIVSACWPSYWYLVVIWWGHQTEQSFLSWRTKIFKIFMPRSIQVL</sequence>
<evidence type="ECO:0000256" key="1">
    <source>
        <dbReference type="SAM" id="Phobius"/>
    </source>
</evidence>
<keyword evidence="1" id="KW-1133">Transmembrane helix</keyword>
<evidence type="ECO:0000313" key="2">
    <source>
        <dbReference type="EMBL" id="JAE23850.1"/>
    </source>
</evidence>
<reference evidence="2" key="1">
    <citation type="submission" date="2014-09" db="EMBL/GenBank/DDBJ databases">
        <authorList>
            <person name="Magalhaes I.L.F."/>
            <person name="Oliveira U."/>
            <person name="Santos F.R."/>
            <person name="Vidigal T.H.D.A."/>
            <person name="Brescovit A.D."/>
            <person name="Santos A.J."/>
        </authorList>
    </citation>
    <scope>NUCLEOTIDE SEQUENCE</scope>
    <source>
        <tissue evidence="2">Shoot tissue taken approximately 20 cm above the soil surface</tissue>
    </source>
</reference>
<reference evidence="2" key="2">
    <citation type="journal article" date="2015" name="Data Brief">
        <title>Shoot transcriptome of the giant reed, Arundo donax.</title>
        <authorList>
            <person name="Barrero R.A."/>
            <person name="Guerrero F.D."/>
            <person name="Moolhuijzen P."/>
            <person name="Goolsby J.A."/>
            <person name="Tidwell J."/>
            <person name="Bellgard S.E."/>
            <person name="Bellgard M.I."/>
        </authorList>
    </citation>
    <scope>NUCLEOTIDE SEQUENCE</scope>
    <source>
        <tissue evidence="2">Shoot tissue taken approximately 20 cm above the soil surface</tissue>
    </source>
</reference>